<dbReference type="InterPro" id="IPR036397">
    <property type="entry name" value="RNaseH_sf"/>
</dbReference>
<sequence>MYVTQLIKEDNTLLTWKEVTRKANRNNKGCIPRWFKYNEEKMLHCLTIMRAWGKFYKSFDLGSQTDLLQYDSRITVIDELIEGAAAKQKLINNYFENDLSESKNLKLYTDASCKNHEDGIGCSNIEIYSDNISLINRWKTLIDARNDKWQARRIWNHENISLWKWINEFIKKCNLRISVYKIKSHDGDLYNEMADTLAKEGR</sequence>
<proteinExistence type="predicted"/>
<dbReference type="Gene3D" id="3.30.420.10">
    <property type="entry name" value="Ribonuclease H-like superfamily/Ribonuclease H"/>
    <property type="match status" value="1"/>
</dbReference>
<dbReference type="InterPro" id="IPR012337">
    <property type="entry name" value="RNaseH-like_sf"/>
</dbReference>
<name>A0A8H3M4A0_9GLOM</name>
<evidence type="ECO:0000259" key="1">
    <source>
        <dbReference type="Pfam" id="PF00075"/>
    </source>
</evidence>
<dbReference type="Proteomes" id="UP000615446">
    <property type="component" value="Unassembled WGS sequence"/>
</dbReference>
<evidence type="ECO:0000313" key="3">
    <source>
        <dbReference type="Proteomes" id="UP000615446"/>
    </source>
</evidence>
<dbReference type="GO" id="GO:0004523">
    <property type="term" value="F:RNA-DNA hybrid ribonuclease activity"/>
    <property type="evidence" value="ECO:0007669"/>
    <property type="project" value="InterPro"/>
</dbReference>
<accession>A0A8H3M4A0</accession>
<dbReference type="AlphaFoldDB" id="A0A8H3M4A0"/>
<protein>
    <recommendedName>
        <fullName evidence="1">RNase H type-1 domain-containing protein</fullName>
    </recommendedName>
</protein>
<organism evidence="2 3">
    <name type="scientific">Rhizophagus clarus</name>
    <dbReference type="NCBI Taxonomy" id="94130"/>
    <lineage>
        <taxon>Eukaryota</taxon>
        <taxon>Fungi</taxon>
        <taxon>Fungi incertae sedis</taxon>
        <taxon>Mucoromycota</taxon>
        <taxon>Glomeromycotina</taxon>
        <taxon>Glomeromycetes</taxon>
        <taxon>Glomerales</taxon>
        <taxon>Glomeraceae</taxon>
        <taxon>Rhizophagus</taxon>
    </lineage>
</organism>
<dbReference type="EMBL" id="BLAL01000285">
    <property type="protein sequence ID" value="GET00468.1"/>
    <property type="molecule type" value="Genomic_DNA"/>
</dbReference>
<feature type="domain" description="RNase H type-1" evidence="1">
    <location>
        <begin position="123"/>
        <end position="201"/>
    </location>
</feature>
<dbReference type="GO" id="GO:0003676">
    <property type="term" value="F:nucleic acid binding"/>
    <property type="evidence" value="ECO:0007669"/>
    <property type="project" value="InterPro"/>
</dbReference>
<dbReference type="InterPro" id="IPR002156">
    <property type="entry name" value="RNaseH_domain"/>
</dbReference>
<reference evidence="2" key="1">
    <citation type="submission" date="2019-10" db="EMBL/GenBank/DDBJ databases">
        <title>Conservation and host-specific expression of non-tandemly repeated heterogenous ribosome RNA gene in arbuscular mycorrhizal fungi.</title>
        <authorList>
            <person name="Maeda T."/>
            <person name="Kobayashi Y."/>
            <person name="Nakagawa T."/>
            <person name="Ezawa T."/>
            <person name="Yamaguchi K."/>
            <person name="Bino T."/>
            <person name="Nishimoto Y."/>
            <person name="Shigenobu S."/>
            <person name="Kawaguchi M."/>
        </authorList>
    </citation>
    <scope>NUCLEOTIDE SEQUENCE</scope>
    <source>
        <strain evidence="2">HR1</strain>
    </source>
</reference>
<dbReference type="Pfam" id="PF00075">
    <property type="entry name" value="RNase_H"/>
    <property type="match status" value="1"/>
</dbReference>
<evidence type="ECO:0000313" key="2">
    <source>
        <dbReference type="EMBL" id="GET00468.1"/>
    </source>
</evidence>
<dbReference type="SUPFAM" id="SSF53098">
    <property type="entry name" value="Ribonuclease H-like"/>
    <property type="match status" value="1"/>
</dbReference>
<comment type="caution">
    <text evidence="2">The sequence shown here is derived from an EMBL/GenBank/DDBJ whole genome shotgun (WGS) entry which is preliminary data.</text>
</comment>
<gene>
    <name evidence="2" type="ORF">RCL2_002692400</name>
</gene>